<evidence type="ECO:0000256" key="1">
    <source>
        <dbReference type="SAM" id="SignalP"/>
    </source>
</evidence>
<dbReference type="SUPFAM" id="SSF160574">
    <property type="entry name" value="BT0923-like"/>
    <property type="match status" value="1"/>
</dbReference>
<feature type="chain" id="PRO_5022729034" description="Nicotinate-nucleotide adenylyltransferase" evidence="1">
    <location>
        <begin position="22"/>
        <end position="180"/>
    </location>
</feature>
<dbReference type="RefSeq" id="WP_139698452.1">
    <property type="nucleotide sequence ID" value="NZ_CP074074.1"/>
</dbReference>
<name>A0A5C4SFR6_9FLAO</name>
<evidence type="ECO:0008006" key="4">
    <source>
        <dbReference type="Google" id="ProtNLM"/>
    </source>
</evidence>
<dbReference type="OrthoDB" id="668160at2"/>
<proteinExistence type="predicted"/>
<dbReference type="AlphaFoldDB" id="A0A5C4SFR6"/>
<reference evidence="2 3" key="1">
    <citation type="submission" date="2019-05" db="EMBL/GenBank/DDBJ databases">
        <title>Tamlana fucoidanivorans sp. nov., isolated from the surface of algae collected from Fujian province in China.</title>
        <authorList>
            <person name="Li J."/>
        </authorList>
    </citation>
    <scope>NUCLEOTIDE SEQUENCE [LARGE SCALE GENOMIC DNA]</scope>
    <source>
        <strain evidence="2 3">CW2-9</strain>
    </source>
</reference>
<dbReference type="Gene3D" id="3.10.450.360">
    <property type="match status" value="1"/>
</dbReference>
<feature type="signal peptide" evidence="1">
    <location>
        <begin position="1"/>
        <end position="21"/>
    </location>
</feature>
<evidence type="ECO:0000313" key="2">
    <source>
        <dbReference type="EMBL" id="TNJ42444.1"/>
    </source>
</evidence>
<protein>
    <recommendedName>
        <fullName evidence="4">Nicotinate-nucleotide adenylyltransferase</fullName>
    </recommendedName>
</protein>
<accession>A0A5C4SFR6</accession>
<gene>
    <name evidence="2" type="ORF">FGF67_14350</name>
</gene>
<keyword evidence="3" id="KW-1185">Reference proteome</keyword>
<keyword evidence="1" id="KW-0732">Signal</keyword>
<dbReference type="EMBL" id="VDCS01000014">
    <property type="protein sequence ID" value="TNJ42444.1"/>
    <property type="molecule type" value="Genomic_DNA"/>
</dbReference>
<evidence type="ECO:0000313" key="3">
    <source>
        <dbReference type="Proteomes" id="UP000308713"/>
    </source>
</evidence>
<dbReference type="Proteomes" id="UP000308713">
    <property type="component" value="Unassembled WGS sequence"/>
</dbReference>
<organism evidence="2 3">
    <name type="scientific">Allotamlana fucoidanivorans</name>
    <dbReference type="NCBI Taxonomy" id="2583814"/>
    <lineage>
        <taxon>Bacteria</taxon>
        <taxon>Pseudomonadati</taxon>
        <taxon>Bacteroidota</taxon>
        <taxon>Flavobacteriia</taxon>
        <taxon>Flavobacteriales</taxon>
        <taxon>Flavobacteriaceae</taxon>
        <taxon>Allotamlana</taxon>
    </lineage>
</organism>
<comment type="caution">
    <text evidence="2">The sequence shown here is derived from an EMBL/GenBank/DDBJ whole genome shotgun (WGS) entry which is preliminary data.</text>
</comment>
<sequence length="180" mass="20474">MKTIVLTLVAVFMMFSGQSQIGHTQYAVLKTSDVEAFKTKTSSRALNANYLDKVLDHSMAVHVSALENRVAFFDVTKSRGFKKSKAHPFKVKFKTEKGYVEVFYDKDGTVIESKGRYKEVKLPRAVRISLFKTYEGFILLDSDYLVNYKNGSVEKLYYVKIGKGSDIKKIKMHADGTFIQ</sequence>